<evidence type="ECO:0000313" key="2">
    <source>
        <dbReference type="EMBL" id="KAK9920039.1"/>
    </source>
</evidence>
<evidence type="ECO:0000313" key="3">
    <source>
        <dbReference type="Proteomes" id="UP001457282"/>
    </source>
</evidence>
<dbReference type="Gene3D" id="4.10.60.10">
    <property type="entry name" value="Zinc finger, CCHC-type"/>
    <property type="match status" value="1"/>
</dbReference>
<reference evidence="2 3" key="1">
    <citation type="journal article" date="2023" name="G3 (Bethesda)">
        <title>A chromosome-length genome assembly and annotation of blackberry (Rubus argutus, cv. 'Hillquist').</title>
        <authorList>
            <person name="Bruna T."/>
            <person name="Aryal R."/>
            <person name="Dudchenko O."/>
            <person name="Sargent D.J."/>
            <person name="Mead D."/>
            <person name="Buti M."/>
            <person name="Cavallini A."/>
            <person name="Hytonen T."/>
            <person name="Andres J."/>
            <person name="Pham M."/>
            <person name="Weisz D."/>
            <person name="Mascagni F."/>
            <person name="Usai G."/>
            <person name="Natali L."/>
            <person name="Bassil N."/>
            <person name="Fernandez G.E."/>
            <person name="Lomsadze A."/>
            <person name="Armour M."/>
            <person name="Olukolu B."/>
            <person name="Poorten T."/>
            <person name="Britton C."/>
            <person name="Davik J."/>
            <person name="Ashrafi H."/>
            <person name="Aiden E.L."/>
            <person name="Borodovsky M."/>
            <person name="Worthington M."/>
        </authorList>
    </citation>
    <scope>NUCLEOTIDE SEQUENCE [LARGE SCALE GENOMIC DNA]</scope>
    <source>
        <strain evidence="2">PI 553951</strain>
    </source>
</reference>
<dbReference type="Proteomes" id="UP001457282">
    <property type="component" value="Unassembled WGS sequence"/>
</dbReference>
<organism evidence="2 3">
    <name type="scientific">Rubus argutus</name>
    <name type="common">Southern blackberry</name>
    <dbReference type="NCBI Taxonomy" id="59490"/>
    <lineage>
        <taxon>Eukaryota</taxon>
        <taxon>Viridiplantae</taxon>
        <taxon>Streptophyta</taxon>
        <taxon>Embryophyta</taxon>
        <taxon>Tracheophyta</taxon>
        <taxon>Spermatophyta</taxon>
        <taxon>Magnoliopsida</taxon>
        <taxon>eudicotyledons</taxon>
        <taxon>Gunneridae</taxon>
        <taxon>Pentapetalae</taxon>
        <taxon>rosids</taxon>
        <taxon>fabids</taxon>
        <taxon>Rosales</taxon>
        <taxon>Rosaceae</taxon>
        <taxon>Rosoideae</taxon>
        <taxon>Rosoideae incertae sedis</taxon>
        <taxon>Rubus</taxon>
    </lineage>
</organism>
<dbReference type="EMBL" id="JBEDUW010000006">
    <property type="protein sequence ID" value="KAK9920039.1"/>
    <property type="molecule type" value="Genomic_DNA"/>
</dbReference>
<accession>A0AAW1W990</accession>
<gene>
    <name evidence="2" type="ORF">M0R45_028605</name>
</gene>
<protein>
    <submittedName>
        <fullName evidence="2">Uncharacterized protein</fullName>
    </submittedName>
</protein>
<dbReference type="AlphaFoldDB" id="A0AAW1W990"/>
<comment type="caution">
    <text evidence="2">The sequence shown here is derived from an EMBL/GenBank/DDBJ whole genome shotgun (WGS) entry which is preliminary data.</text>
</comment>
<feature type="coiled-coil region" evidence="1">
    <location>
        <begin position="18"/>
        <end position="45"/>
    </location>
</feature>
<sequence length="171" mass="19076">MTTVDINFEMVENLDDFLLMARLEREAVEKQVRAAKREARLAEAAAGDKPKAGGDLRCGICGDGHNTAYCPHHVPQYYKATDEVRQPVLLDKDNIPKGFALAPMECARTESGECYEGPPLCVIPMICFFCYKVGDHLPDDCPREITLEDILPPIQFDKLDWFGPDEAEGSL</sequence>
<evidence type="ECO:0000256" key="1">
    <source>
        <dbReference type="SAM" id="Coils"/>
    </source>
</evidence>
<name>A0AAW1W990_RUBAR</name>
<keyword evidence="1" id="KW-0175">Coiled coil</keyword>
<keyword evidence="3" id="KW-1185">Reference proteome</keyword>
<proteinExistence type="predicted"/>